<keyword evidence="8" id="KW-0833">Ubl conjugation pathway</keyword>
<dbReference type="SMART" id="SM00184">
    <property type="entry name" value="RING"/>
    <property type="match status" value="2"/>
</dbReference>
<dbReference type="AlphaFoldDB" id="A0A226DI63"/>
<dbReference type="OrthoDB" id="69641at2759"/>
<name>A0A226DI63_FOLCA</name>
<comment type="caution">
    <text evidence="14">The sequence shown here is derived from an EMBL/GenBank/DDBJ whole genome shotgun (WGS) entry which is preliminary data.</text>
</comment>
<evidence type="ECO:0000256" key="9">
    <source>
        <dbReference type="ARBA" id="ARBA00022833"/>
    </source>
</evidence>
<evidence type="ECO:0000259" key="12">
    <source>
        <dbReference type="PROSITE" id="PS50089"/>
    </source>
</evidence>
<evidence type="ECO:0000256" key="5">
    <source>
        <dbReference type="ARBA" id="ARBA00022723"/>
    </source>
</evidence>
<dbReference type="OMA" id="KHEYERH"/>
<keyword evidence="7 11" id="KW-0863">Zinc-finger</keyword>
<dbReference type="InterPro" id="IPR013083">
    <property type="entry name" value="Znf_RING/FYVE/PHD"/>
</dbReference>
<dbReference type="Pfam" id="PF22191">
    <property type="entry name" value="IBR_1"/>
    <property type="match status" value="1"/>
</dbReference>
<feature type="domain" description="RING-type" evidence="13">
    <location>
        <begin position="198"/>
        <end position="433"/>
    </location>
</feature>
<dbReference type="Gene3D" id="3.30.40.10">
    <property type="entry name" value="Zinc/RING finger domain, C3HC4 (zinc finger)"/>
    <property type="match status" value="2"/>
</dbReference>
<evidence type="ECO:0000256" key="11">
    <source>
        <dbReference type="PROSITE-ProRule" id="PRU00175"/>
    </source>
</evidence>
<proteinExistence type="inferred from homology"/>
<protein>
    <recommendedName>
        <fullName evidence="3">RBR-type E3 ubiquitin transferase</fullName>
        <ecNumber evidence="3">2.3.2.31</ecNumber>
    </recommendedName>
</protein>
<evidence type="ECO:0000256" key="1">
    <source>
        <dbReference type="ARBA" id="ARBA00001798"/>
    </source>
</evidence>
<evidence type="ECO:0000313" key="15">
    <source>
        <dbReference type="Proteomes" id="UP000198287"/>
    </source>
</evidence>
<dbReference type="EC" id="2.3.2.31" evidence="3"/>
<keyword evidence="9" id="KW-0862">Zinc</keyword>
<keyword evidence="6" id="KW-0677">Repeat</keyword>
<keyword evidence="5" id="KW-0479">Metal-binding</keyword>
<dbReference type="Pfam" id="PF01485">
    <property type="entry name" value="IBR"/>
    <property type="match status" value="1"/>
</dbReference>
<dbReference type="PANTHER" id="PTHR11685">
    <property type="entry name" value="RBR FAMILY RING FINGER AND IBR DOMAIN-CONTAINING"/>
    <property type="match status" value="1"/>
</dbReference>
<dbReference type="EMBL" id="LNIX01000019">
    <property type="protein sequence ID" value="OXA44514.1"/>
    <property type="molecule type" value="Genomic_DNA"/>
</dbReference>
<comment type="pathway">
    <text evidence="2">Protein modification; protein ubiquitination.</text>
</comment>
<reference evidence="14 15" key="1">
    <citation type="submission" date="2015-12" db="EMBL/GenBank/DDBJ databases">
        <title>The genome of Folsomia candida.</title>
        <authorList>
            <person name="Faddeeva A."/>
            <person name="Derks M.F."/>
            <person name="Anvar Y."/>
            <person name="Smit S."/>
            <person name="Van Straalen N."/>
            <person name="Roelofs D."/>
        </authorList>
    </citation>
    <scope>NUCLEOTIDE SEQUENCE [LARGE SCALE GENOMIC DNA]</scope>
    <source>
        <strain evidence="14 15">VU population</strain>
        <tissue evidence="14">Whole body</tissue>
    </source>
</reference>
<feature type="domain" description="RING-type" evidence="12">
    <location>
        <begin position="202"/>
        <end position="251"/>
    </location>
</feature>
<evidence type="ECO:0000256" key="7">
    <source>
        <dbReference type="ARBA" id="ARBA00022771"/>
    </source>
</evidence>
<evidence type="ECO:0000256" key="8">
    <source>
        <dbReference type="ARBA" id="ARBA00022786"/>
    </source>
</evidence>
<dbReference type="InterPro" id="IPR031127">
    <property type="entry name" value="E3_UB_ligase_RBR"/>
</dbReference>
<dbReference type="InterPro" id="IPR001841">
    <property type="entry name" value="Znf_RING"/>
</dbReference>
<dbReference type="InterPro" id="IPR044066">
    <property type="entry name" value="TRIAD_supradom"/>
</dbReference>
<evidence type="ECO:0000256" key="3">
    <source>
        <dbReference type="ARBA" id="ARBA00012251"/>
    </source>
</evidence>
<dbReference type="GO" id="GO:0061630">
    <property type="term" value="F:ubiquitin protein ligase activity"/>
    <property type="evidence" value="ECO:0007669"/>
    <property type="project" value="UniProtKB-EC"/>
</dbReference>
<dbReference type="SMART" id="SM00647">
    <property type="entry name" value="IBR"/>
    <property type="match status" value="3"/>
</dbReference>
<evidence type="ECO:0000313" key="14">
    <source>
        <dbReference type="EMBL" id="OXA44514.1"/>
    </source>
</evidence>
<dbReference type="SUPFAM" id="SSF57850">
    <property type="entry name" value="RING/U-box"/>
    <property type="match status" value="5"/>
</dbReference>
<evidence type="ECO:0000256" key="4">
    <source>
        <dbReference type="ARBA" id="ARBA00022679"/>
    </source>
</evidence>
<dbReference type="InterPro" id="IPR002867">
    <property type="entry name" value="IBR_dom"/>
</dbReference>
<dbReference type="Gene3D" id="2.20.25.20">
    <property type="match status" value="1"/>
</dbReference>
<gene>
    <name evidence="14" type="ORF">Fcan01_20476</name>
</gene>
<comment type="catalytic activity">
    <reaction evidence="1">
        <text>[E2 ubiquitin-conjugating enzyme]-S-ubiquitinyl-L-cysteine + [acceptor protein]-L-lysine = [E2 ubiquitin-conjugating enzyme]-L-cysteine + [acceptor protein]-N(6)-ubiquitinyl-L-lysine.</text>
        <dbReference type="EC" id="2.3.2.31"/>
    </reaction>
</comment>
<feature type="domain" description="RING-type" evidence="12">
    <location>
        <begin position="9"/>
        <end position="57"/>
    </location>
</feature>
<dbReference type="GO" id="GO:0008270">
    <property type="term" value="F:zinc ion binding"/>
    <property type="evidence" value="ECO:0007669"/>
    <property type="project" value="UniProtKB-KW"/>
</dbReference>
<dbReference type="InterPro" id="IPR047548">
    <property type="entry name" value="Rcat_RBR_RNF14"/>
</dbReference>
<dbReference type="PROSITE" id="PS50089">
    <property type="entry name" value="ZF_RING_2"/>
    <property type="match status" value="2"/>
</dbReference>
<dbReference type="PROSITE" id="PS51873">
    <property type="entry name" value="TRIAD"/>
    <property type="match status" value="1"/>
</dbReference>
<sequence length="437" mass="49261">MDLELDSTCGICTYSYDEDELVTLSCQHLSCVECMTEVAEEMLHSLDSSGVKCPANSACTAFIGYEEFQDFLPPRLYRKILNKVNNDVPEPIVKTANNANEEEVEKNEWSCPKCNSFALIAPDSCIGNCQSCDYMFCSGCRLDYHGENCGNEGATGFDDQQSDDAFLAIALQDSLNLGTFNCPEPEPEPEPEAEPVIPKISCCICLNDVEVDEVTDYGCSHLNSCRSCTKDYFEAMIRSGDIQKLVCPEDKCGVQASQNLIQELVDPDVFLMLESLQLDTVLKDDPEIVKCPKADCQRRITADPEYGYCDRCDYRFCTGCNQDFHGAAPCGMSEDELRDFMTRYAAAETEEERMRLENEAKGRRKMENDESERIIKEMFKKCPQCSTDIDKIMGCNKMQCTKCQTFFCWLCGIRITTRDPYAHFQNSNCGLFEVPPE</sequence>
<keyword evidence="4" id="KW-0808">Transferase</keyword>
<dbReference type="GO" id="GO:0016567">
    <property type="term" value="P:protein ubiquitination"/>
    <property type="evidence" value="ECO:0007669"/>
    <property type="project" value="InterPro"/>
</dbReference>
<evidence type="ECO:0000256" key="6">
    <source>
        <dbReference type="ARBA" id="ARBA00022737"/>
    </source>
</evidence>
<dbReference type="CDD" id="cd20354">
    <property type="entry name" value="Rcat_RBR_RNF14"/>
    <property type="match status" value="1"/>
</dbReference>
<evidence type="ECO:0000259" key="13">
    <source>
        <dbReference type="PROSITE" id="PS51873"/>
    </source>
</evidence>
<dbReference type="Gene3D" id="1.20.120.1750">
    <property type="match status" value="1"/>
</dbReference>
<organism evidence="14 15">
    <name type="scientific">Folsomia candida</name>
    <name type="common">Springtail</name>
    <dbReference type="NCBI Taxonomy" id="158441"/>
    <lineage>
        <taxon>Eukaryota</taxon>
        <taxon>Metazoa</taxon>
        <taxon>Ecdysozoa</taxon>
        <taxon>Arthropoda</taxon>
        <taxon>Hexapoda</taxon>
        <taxon>Collembola</taxon>
        <taxon>Entomobryomorpha</taxon>
        <taxon>Isotomoidea</taxon>
        <taxon>Isotomidae</taxon>
        <taxon>Proisotominae</taxon>
        <taxon>Folsomia</taxon>
    </lineage>
</organism>
<comment type="similarity">
    <text evidence="10">Belongs to the RBR family. RNF14 subfamily.</text>
</comment>
<evidence type="ECO:0000256" key="2">
    <source>
        <dbReference type="ARBA" id="ARBA00004906"/>
    </source>
</evidence>
<evidence type="ECO:0000256" key="10">
    <source>
        <dbReference type="ARBA" id="ARBA00044508"/>
    </source>
</evidence>
<accession>A0A226DI63</accession>
<keyword evidence="15" id="KW-1185">Reference proteome</keyword>
<dbReference type="Proteomes" id="UP000198287">
    <property type="component" value="Unassembled WGS sequence"/>
</dbReference>